<keyword evidence="1" id="KW-0472">Membrane</keyword>
<dbReference type="HOGENOM" id="CLU_2976020_0_0_6"/>
<keyword evidence="1" id="KW-1133">Transmembrane helix</keyword>
<keyword evidence="1" id="KW-0812">Transmembrane</keyword>
<organism evidence="2 3">
    <name type="scientific">Pseudoalteromonas tunicata D2</name>
    <dbReference type="NCBI Taxonomy" id="87626"/>
    <lineage>
        <taxon>Bacteria</taxon>
        <taxon>Pseudomonadati</taxon>
        <taxon>Pseudomonadota</taxon>
        <taxon>Gammaproteobacteria</taxon>
        <taxon>Alteromonadales</taxon>
        <taxon>Pseudoalteromonadaceae</taxon>
        <taxon>Pseudoalteromonas</taxon>
    </lineage>
</organism>
<comment type="caution">
    <text evidence="2">The sequence shown here is derived from an EMBL/GenBank/DDBJ whole genome shotgun (WGS) entry which is preliminary data.</text>
</comment>
<feature type="transmembrane region" description="Helical" evidence="1">
    <location>
        <begin position="37"/>
        <end position="54"/>
    </location>
</feature>
<proteinExistence type="predicted"/>
<accession>A4CDS9</accession>
<evidence type="ECO:0000256" key="1">
    <source>
        <dbReference type="SAM" id="Phobius"/>
    </source>
</evidence>
<sequence length="58" mass="6219">MLNKIKNEGSKMKNMAGYLFISSGAAFFVAAYVGQQLALLGVGVMMVVLGLVNLRKQP</sequence>
<evidence type="ECO:0000313" key="3">
    <source>
        <dbReference type="Proteomes" id="UP000006201"/>
    </source>
</evidence>
<dbReference type="STRING" id="87626.PTD2_05605"/>
<reference evidence="2 3" key="1">
    <citation type="submission" date="2006-02" db="EMBL/GenBank/DDBJ databases">
        <authorList>
            <person name="Moran M.A."/>
            <person name="Kjelleberg S."/>
            <person name="Egan S."/>
            <person name="Saunders N."/>
            <person name="Thomas T."/>
            <person name="Ferriera S."/>
            <person name="Johnson J."/>
            <person name="Kravitz S."/>
            <person name="Halpern A."/>
            <person name="Remington K."/>
            <person name="Beeson K."/>
            <person name="Tran B."/>
            <person name="Rogers Y.-H."/>
            <person name="Friedman R."/>
            <person name="Venter J.C."/>
        </authorList>
    </citation>
    <scope>NUCLEOTIDE SEQUENCE [LARGE SCALE GENOMIC DNA]</scope>
    <source>
        <strain evidence="2 3">D2</strain>
    </source>
</reference>
<name>A4CDS9_9GAMM</name>
<dbReference type="Proteomes" id="UP000006201">
    <property type="component" value="Unassembled WGS sequence"/>
</dbReference>
<gene>
    <name evidence="2" type="ORF">PTD2_05605</name>
</gene>
<dbReference type="AlphaFoldDB" id="A4CDS9"/>
<keyword evidence="3" id="KW-1185">Reference proteome</keyword>
<evidence type="ECO:0000313" key="2">
    <source>
        <dbReference type="EMBL" id="EAR27121.1"/>
    </source>
</evidence>
<protein>
    <submittedName>
        <fullName evidence="2">Uncharacterized protein</fullName>
    </submittedName>
</protein>
<feature type="transmembrane region" description="Helical" evidence="1">
    <location>
        <begin position="12"/>
        <end position="31"/>
    </location>
</feature>
<dbReference type="EMBL" id="AAOH01000007">
    <property type="protein sequence ID" value="EAR27121.1"/>
    <property type="molecule type" value="Genomic_DNA"/>
</dbReference>